<name>A0A9N8E7J9_9STRA</name>
<keyword evidence="4" id="KW-1185">Reference proteome</keyword>
<evidence type="ECO:0000313" key="3">
    <source>
        <dbReference type="EMBL" id="CAB9513530.1"/>
    </source>
</evidence>
<protein>
    <submittedName>
        <fullName evidence="3">Uncharacterized protein</fullName>
    </submittedName>
</protein>
<keyword evidence="2" id="KW-0472">Membrane</keyword>
<feature type="transmembrane region" description="Helical" evidence="2">
    <location>
        <begin position="31"/>
        <end position="50"/>
    </location>
</feature>
<evidence type="ECO:0000256" key="1">
    <source>
        <dbReference type="SAM" id="MobiDB-lite"/>
    </source>
</evidence>
<accession>A0A9N8E7J9</accession>
<feature type="compositionally biased region" description="Low complexity" evidence="1">
    <location>
        <begin position="272"/>
        <end position="288"/>
    </location>
</feature>
<sequence>MDGPCAWIAPVPLWFAPHTFWGRIIDLADSFLVPLLLGFALSCALFSITLQRPISIPEALNASQSFVQQLAHQGQTMLTKGWTMFCDLHVGALPDPEGFHGPFMETNMDTFKCSININHPVPKPGLDFTILHTWLLVGCFITLLCFYWLYSPDQPSIDPIDAPPPEPQSRWMRRRYAQAYRRWKRRENRSKGASIRNYGCNQKYPSIFDHLELTTRKHPPLHSTHSRWFAPLVSQVSASSLWSSSSSSVCSCPCASQEGRELASEETRRSPATAQAQTHATHQNAAPC</sequence>
<evidence type="ECO:0000256" key="2">
    <source>
        <dbReference type="SAM" id="Phobius"/>
    </source>
</evidence>
<feature type="region of interest" description="Disordered" evidence="1">
    <location>
        <begin position="261"/>
        <end position="288"/>
    </location>
</feature>
<comment type="caution">
    <text evidence="3">The sequence shown here is derived from an EMBL/GenBank/DDBJ whole genome shotgun (WGS) entry which is preliminary data.</text>
</comment>
<organism evidence="3 4">
    <name type="scientific">Seminavis robusta</name>
    <dbReference type="NCBI Taxonomy" id="568900"/>
    <lineage>
        <taxon>Eukaryota</taxon>
        <taxon>Sar</taxon>
        <taxon>Stramenopiles</taxon>
        <taxon>Ochrophyta</taxon>
        <taxon>Bacillariophyta</taxon>
        <taxon>Bacillariophyceae</taxon>
        <taxon>Bacillariophycidae</taxon>
        <taxon>Naviculales</taxon>
        <taxon>Naviculaceae</taxon>
        <taxon>Seminavis</taxon>
    </lineage>
</organism>
<feature type="transmembrane region" description="Helical" evidence="2">
    <location>
        <begin position="128"/>
        <end position="150"/>
    </location>
</feature>
<gene>
    <name evidence="3" type="ORF">SEMRO_597_G172920.1</name>
</gene>
<keyword evidence="2" id="KW-1133">Transmembrane helix</keyword>
<dbReference type="EMBL" id="CAICTM010000596">
    <property type="protein sequence ID" value="CAB9513530.1"/>
    <property type="molecule type" value="Genomic_DNA"/>
</dbReference>
<dbReference type="AlphaFoldDB" id="A0A9N8E7J9"/>
<keyword evidence="2" id="KW-0812">Transmembrane</keyword>
<proteinExistence type="predicted"/>
<reference evidence="3" key="1">
    <citation type="submission" date="2020-06" db="EMBL/GenBank/DDBJ databases">
        <authorList>
            <consortium name="Plant Systems Biology data submission"/>
        </authorList>
    </citation>
    <scope>NUCLEOTIDE SEQUENCE</scope>
    <source>
        <strain evidence="3">D6</strain>
    </source>
</reference>
<evidence type="ECO:0000313" key="4">
    <source>
        <dbReference type="Proteomes" id="UP001153069"/>
    </source>
</evidence>
<dbReference type="Proteomes" id="UP001153069">
    <property type="component" value="Unassembled WGS sequence"/>
</dbReference>